<sequence>MTKSKFKDKFSYETNVKKIIKNFDLKIFELQFAQFSRFSTLKNIVLVNCKIKQIKIDKLKK</sequence>
<dbReference type="AlphaFoldDB" id="A0A3M7RUM2"/>
<reference evidence="1 2" key="1">
    <citation type="journal article" date="2018" name="Sci. Rep.">
        <title>Genomic signatures of local adaptation to the degree of environmental predictability in rotifers.</title>
        <authorList>
            <person name="Franch-Gras L."/>
            <person name="Hahn C."/>
            <person name="Garcia-Roger E.M."/>
            <person name="Carmona M.J."/>
            <person name="Serra M."/>
            <person name="Gomez A."/>
        </authorList>
    </citation>
    <scope>NUCLEOTIDE SEQUENCE [LARGE SCALE GENOMIC DNA]</scope>
    <source>
        <strain evidence="1">HYR1</strain>
    </source>
</reference>
<comment type="caution">
    <text evidence="1">The sequence shown here is derived from an EMBL/GenBank/DDBJ whole genome shotgun (WGS) entry which is preliminary data.</text>
</comment>
<keyword evidence="2" id="KW-1185">Reference proteome</keyword>
<proteinExistence type="predicted"/>
<name>A0A3M7RUM2_BRAPC</name>
<evidence type="ECO:0000313" key="1">
    <source>
        <dbReference type="EMBL" id="RNA27025.1"/>
    </source>
</evidence>
<dbReference type="EMBL" id="REGN01002614">
    <property type="protein sequence ID" value="RNA27025.1"/>
    <property type="molecule type" value="Genomic_DNA"/>
</dbReference>
<gene>
    <name evidence="1" type="ORF">BpHYR1_025155</name>
</gene>
<protein>
    <submittedName>
        <fullName evidence="1">Uncharacterized protein</fullName>
    </submittedName>
</protein>
<dbReference type="Proteomes" id="UP000276133">
    <property type="component" value="Unassembled WGS sequence"/>
</dbReference>
<evidence type="ECO:0000313" key="2">
    <source>
        <dbReference type="Proteomes" id="UP000276133"/>
    </source>
</evidence>
<organism evidence="1 2">
    <name type="scientific">Brachionus plicatilis</name>
    <name type="common">Marine rotifer</name>
    <name type="synonym">Brachionus muelleri</name>
    <dbReference type="NCBI Taxonomy" id="10195"/>
    <lineage>
        <taxon>Eukaryota</taxon>
        <taxon>Metazoa</taxon>
        <taxon>Spiralia</taxon>
        <taxon>Gnathifera</taxon>
        <taxon>Rotifera</taxon>
        <taxon>Eurotatoria</taxon>
        <taxon>Monogononta</taxon>
        <taxon>Pseudotrocha</taxon>
        <taxon>Ploima</taxon>
        <taxon>Brachionidae</taxon>
        <taxon>Brachionus</taxon>
    </lineage>
</organism>
<accession>A0A3M7RUM2</accession>